<keyword evidence="4" id="KW-1185">Reference proteome</keyword>
<dbReference type="InterPro" id="IPR019557">
    <property type="entry name" value="AminoTfrase-like_pln_mobile"/>
</dbReference>
<dbReference type="Pfam" id="PF10536">
    <property type="entry name" value="PMD"/>
    <property type="match status" value="1"/>
</dbReference>
<dbReference type="AlphaFoldDB" id="A0A8K0H9P4"/>
<reference evidence="3" key="1">
    <citation type="submission" date="2020-03" db="EMBL/GenBank/DDBJ databases">
        <title>A high-quality chromosome-level genome assembly of a woody plant with both climbing and erect habits, Rhamnella rubrinervis.</title>
        <authorList>
            <person name="Lu Z."/>
            <person name="Yang Y."/>
            <person name="Zhu X."/>
            <person name="Sun Y."/>
        </authorList>
    </citation>
    <scope>NUCLEOTIDE SEQUENCE</scope>
    <source>
        <strain evidence="3">BYM</strain>
        <tissue evidence="3">Leaf</tissue>
    </source>
</reference>
<evidence type="ECO:0000313" key="3">
    <source>
        <dbReference type="EMBL" id="KAF3447960.1"/>
    </source>
</evidence>
<dbReference type="OrthoDB" id="684301at2759"/>
<evidence type="ECO:0000259" key="2">
    <source>
        <dbReference type="Pfam" id="PF10536"/>
    </source>
</evidence>
<dbReference type="InterPro" id="IPR044824">
    <property type="entry name" value="MAIN-like"/>
</dbReference>
<proteinExistence type="predicted"/>
<name>A0A8K0H9P4_9ROSA</name>
<dbReference type="EMBL" id="VOIH02000004">
    <property type="protein sequence ID" value="KAF3447960.1"/>
    <property type="molecule type" value="Genomic_DNA"/>
</dbReference>
<dbReference type="Proteomes" id="UP000796880">
    <property type="component" value="Unassembled WGS sequence"/>
</dbReference>
<evidence type="ECO:0000313" key="4">
    <source>
        <dbReference type="Proteomes" id="UP000796880"/>
    </source>
</evidence>
<dbReference type="PANTHER" id="PTHR46033">
    <property type="entry name" value="PROTEIN MAIN-LIKE 2"/>
    <property type="match status" value="1"/>
</dbReference>
<evidence type="ECO:0000256" key="1">
    <source>
        <dbReference type="SAM" id="Coils"/>
    </source>
</evidence>
<keyword evidence="1" id="KW-0175">Coiled coil</keyword>
<organism evidence="3 4">
    <name type="scientific">Rhamnella rubrinervis</name>
    <dbReference type="NCBI Taxonomy" id="2594499"/>
    <lineage>
        <taxon>Eukaryota</taxon>
        <taxon>Viridiplantae</taxon>
        <taxon>Streptophyta</taxon>
        <taxon>Embryophyta</taxon>
        <taxon>Tracheophyta</taxon>
        <taxon>Spermatophyta</taxon>
        <taxon>Magnoliopsida</taxon>
        <taxon>eudicotyledons</taxon>
        <taxon>Gunneridae</taxon>
        <taxon>Pentapetalae</taxon>
        <taxon>rosids</taxon>
        <taxon>fabids</taxon>
        <taxon>Rosales</taxon>
        <taxon>Rhamnaceae</taxon>
        <taxon>rhamnoid group</taxon>
        <taxon>Rhamneae</taxon>
        <taxon>Rhamnella</taxon>
    </lineage>
</organism>
<gene>
    <name evidence="3" type="ORF">FNV43_RR08667</name>
</gene>
<dbReference type="GO" id="GO:0010073">
    <property type="term" value="P:meristem maintenance"/>
    <property type="evidence" value="ECO:0007669"/>
    <property type="project" value="InterPro"/>
</dbReference>
<sequence length="494" mass="56075">MRKSARLSSVGVVKADDSTGTFSTRFSLPSFIKQVRRLTDNQRASIEKLGFGNLLQIPNHTLSKNLLAELMSKWSVEKHAFMLNSGELHVTLMDVALIMGLRVVGVPVLLRDDEPFSDLESEYGAALWKRKITIASLESRLDSLVGISNEDFIRTFLLYTFGTFLFPKTNGKVDSCYLSFLNNLDGISQFSWGAAVLEHLFMWLDKRKEMNVQYVGGCLIFLQIWSYEHIDIARPGLVDCGLTFPRVCRWDISRSNRQRFSVKFKDLQDHQVIFDELQLTPRELEIDIIKELLEIQNREKEHFRGHNSSISFPVVGDNHLGTRSQMVNQQVIEVETDSEASIKDASLDHLVVPEEVPPEVITDTVSECPSTSCCVSKIQAQTTSASTSQDSLIIVIDDDDEDDLRTKVQMLKDENMVLKEEMDKLKRENELLRNQLSSGSHFELQNTQLKKEVDDLRNENKLLSLSSNNLVVQLEKLLLDGDANAIEKSYPTPD</sequence>
<feature type="coiled-coil region" evidence="1">
    <location>
        <begin position="401"/>
        <end position="466"/>
    </location>
</feature>
<accession>A0A8K0H9P4</accession>
<feature type="domain" description="Aminotransferase-like plant mobile" evidence="2">
    <location>
        <begin position="50"/>
        <end position="271"/>
    </location>
</feature>
<dbReference type="PANTHER" id="PTHR46033:SF8">
    <property type="entry name" value="PROTEIN MAINTENANCE OF MERISTEMS-LIKE"/>
    <property type="match status" value="1"/>
</dbReference>
<comment type="caution">
    <text evidence="3">The sequence shown here is derived from an EMBL/GenBank/DDBJ whole genome shotgun (WGS) entry which is preliminary data.</text>
</comment>
<protein>
    <recommendedName>
        <fullName evidence="2">Aminotransferase-like plant mobile domain-containing protein</fullName>
    </recommendedName>
</protein>